<evidence type="ECO:0000313" key="2">
    <source>
        <dbReference type="EMBL" id="CAK0881700.1"/>
    </source>
</evidence>
<gene>
    <name evidence="2" type="ORF">PCOR1329_LOCUS64459</name>
</gene>
<sequence length="109" mass="12265">MLRLSRTRKPFLREMWEVKLGPVGTSNMRAVTAGSEASRLNAFGPVSSVQASACTKYDQLPLAPLLLSQIWEVTSDLDASSYRPWDQHGQETVSSGTRHRLQRRDQHVL</sequence>
<accession>A0ABN9W7Q9</accession>
<feature type="region of interest" description="Disordered" evidence="1">
    <location>
        <begin position="81"/>
        <end position="109"/>
    </location>
</feature>
<reference evidence="2" key="1">
    <citation type="submission" date="2023-10" db="EMBL/GenBank/DDBJ databases">
        <authorList>
            <person name="Chen Y."/>
            <person name="Shah S."/>
            <person name="Dougan E. K."/>
            <person name="Thang M."/>
            <person name="Chan C."/>
        </authorList>
    </citation>
    <scope>NUCLEOTIDE SEQUENCE [LARGE SCALE GENOMIC DNA]</scope>
</reference>
<proteinExistence type="predicted"/>
<name>A0ABN9W7Q9_9DINO</name>
<dbReference type="EMBL" id="CAUYUJ010018217">
    <property type="protein sequence ID" value="CAK0881700.1"/>
    <property type="molecule type" value="Genomic_DNA"/>
</dbReference>
<protein>
    <submittedName>
        <fullName evidence="2">Uncharacterized protein</fullName>
    </submittedName>
</protein>
<comment type="caution">
    <text evidence="2">The sequence shown here is derived from an EMBL/GenBank/DDBJ whole genome shotgun (WGS) entry which is preliminary data.</text>
</comment>
<dbReference type="Proteomes" id="UP001189429">
    <property type="component" value="Unassembled WGS sequence"/>
</dbReference>
<organism evidence="2 3">
    <name type="scientific">Prorocentrum cordatum</name>
    <dbReference type="NCBI Taxonomy" id="2364126"/>
    <lineage>
        <taxon>Eukaryota</taxon>
        <taxon>Sar</taxon>
        <taxon>Alveolata</taxon>
        <taxon>Dinophyceae</taxon>
        <taxon>Prorocentrales</taxon>
        <taxon>Prorocentraceae</taxon>
        <taxon>Prorocentrum</taxon>
    </lineage>
</organism>
<evidence type="ECO:0000256" key="1">
    <source>
        <dbReference type="SAM" id="MobiDB-lite"/>
    </source>
</evidence>
<evidence type="ECO:0000313" key="3">
    <source>
        <dbReference type="Proteomes" id="UP001189429"/>
    </source>
</evidence>
<keyword evidence="3" id="KW-1185">Reference proteome</keyword>